<proteinExistence type="predicted"/>
<dbReference type="Proteomes" id="UP000324233">
    <property type="component" value="Chromosome"/>
</dbReference>
<keyword evidence="3" id="KW-1185">Reference proteome</keyword>
<reference evidence="2 3" key="1">
    <citation type="submission" date="2019-08" db="EMBL/GenBank/DDBJ databases">
        <title>Deep-cultivation of Planctomycetes and their phenomic and genomic characterization uncovers novel biology.</title>
        <authorList>
            <person name="Wiegand S."/>
            <person name="Jogler M."/>
            <person name="Boedeker C."/>
            <person name="Pinto D."/>
            <person name="Vollmers J."/>
            <person name="Rivas-Marin E."/>
            <person name="Kohn T."/>
            <person name="Peeters S.H."/>
            <person name="Heuer A."/>
            <person name="Rast P."/>
            <person name="Oberbeckmann S."/>
            <person name="Bunk B."/>
            <person name="Jeske O."/>
            <person name="Meyerdierks A."/>
            <person name="Storesund J.E."/>
            <person name="Kallscheuer N."/>
            <person name="Luecker S."/>
            <person name="Lage O.M."/>
            <person name="Pohl T."/>
            <person name="Merkel B.J."/>
            <person name="Hornburger P."/>
            <person name="Mueller R.-W."/>
            <person name="Bruemmer F."/>
            <person name="Labrenz M."/>
            <person name="Spormann A.M."/>
            <person name="Op den Camp H."/>
            <person name="Overmann J."/>
            <person name="Amann R."/>
            <person name="Jetten M.S.M."/>
            <person name="Mascher T."/>
            <person name="Medema M.H."/>
            <person name="Devos D.P."/>
            <person name="Kaster A.-K."/>
            <person name="Ovreas L."/>
            <person name="Rohde M."/>
            <person name="Galperin M.Y."/>
            <person name="Jogler C."/>
        </authorList>
    </citation>
    <scope>NUCLEOTIDE SEQUENCE [LARGE SCALE GENOMIC DNA]</scope>
    <source>
        <strain evidence="2 3">OJF2</strain>
    </source>
</reference>
<feature type="compositionally biased region" description="Acidic residues" evidence="1">
    <location>
        <begin position="89"/>
        <end position="99"/>
    </location>
</feature>
<gene>
    <name evidence="2" type="ORF">OJF2_16880</name>
</gene>
<name>A0A5B9VZ03_9BACT</name>
<protein>
    <submittedName>
        <fullName evidence="2">Uncharacterized protein</fullName>
    </submittedName>
</protein>
<dbReference type="EMBL" id="CP042997">
    <property type="protein sequence ID" value="QEH33191.1"/>
    <property type="molecule type" value="Genomic_DNA"/>
</dbReference>
<accession>A0A5B9VZ03</accession>
<feature type="region of interest" description="Disordered" evidence="1">
    <location>
        <begin position="61"/>
        <end position="116"/>
    </location>
</feature>
<evidence type="ECO:0000313" key="3">
    <source>
        <dbReference type="Proteomes" id="UP000324233"/>
    </source>
</evidence>
<evidence type="ECO:0000256" key="1">
    <source>
        <dbReference type="SAM" id="MobiDB-lite"/>
    </source>
</evidence>
<dbReference type="KEGG" id="agv:OJF2_16880"/>
<sequence length="134" mass="13317">MPSPDTSWGWEAPEFVVEGEIVPPIVWLRRGSARTCATTVAPWDGADGAAVPTAVAAEPAGDGTVAPGAAAPWPVEGDAVTAGAATGWPDDEGNVEADEPPPVAAGLEADSPGVPPWAWGEAAVAMDAAADVPP</sequence>
<dbReference type="AlphaFoldDB" id="A0A5B9VZ03"/>
<organism evidence="2 3">
    <name type="scientific">Aquisphaera giovannonii</name>
    <dbReference type="NCBI Taxonomy" id="406548"/>
    <lineage>
        <taxon>Bacteria</taxon>
        <taxon>Pseudomonadati</taxon>
        <taxon>Planctomycetota</taxon>
        <taxon>Planctomycetia</taxon>
        <taxon>Isosphaerales</taxon>
        <taxon>Isosphaeraceae</taxon>
        <taxon>Aquisphaera</taxon>
    </lineage>
</organism>
<evidence type="ECO:0000313" key="2">
    <source>
        <dbReference type="EMBL" id="QEH33191.1"/>
    </source>
</evidence>